<feature type="compositionally biased region" description="Basic and acidic residues" evidence="11">
    <location>
        <begin position="201"/>
        <end position="211"/>
    </location>
</feature>
<dbReference type="InterPro" id="IPR027534">
    <property type="entry name" value="Ribosomal_P1/P2"/>
</dbReference>
<comment type="subcellular location">
    <subcellularLocation>
        <location evidence="3">Cytoplasm</location>
    </subcellularLocation>
    <subcellularLocation>
        <location evidence="2">Nucleus</location>
    </subcellularLocation>
</comment>
<keyword evidence="7" id="KW-0689">Ribosomal protein</keyword>
<dbReference type="AlphaFoldDB" id="A0A8K0HZZ9"/>
<comment type="similarity">
    <text evidence="4">Belongs to the eukaryotic ribosomal protein P1/P2 family.</text>
</comment>
<evidence type="ECO:0000313" key="13">
    <source>
        <dbReference type="EMBL" id="KAG1330989.1"/>
    </source>
</evidence>
<gene>
    <name evidence="13" type="ORF">COCNU_02G009570</name>
</gene>
<comment type="subunit">
    <text evidence="5">P1 and P2 exist as dimers at the large ribosomal subunit.</text>
</comment>
<dbReference type="GO" id="GO:0022625">
    <property type="term" value="C:cytosolic large ribosomal subunit"/>
    <property type="evidence" value="ECO:0007669"/>
    <property type="project" value="InterPro"/>
</dbReference>
<evidence type="ECO:0000256" key="11">
    <source>
        <dbReference type="SAM" id="MobiDB-lite"/>
    </source>
</evidence>
<feature type="region of interest" description="Disordered" evidence="11">
    <location>
        <begin position="196"/>
        <end position="219"/>
    </location>
</feature>
<dbReference type="Proteomes" id="UP000797356">
    <property type="component" value="Chromosome 2"/>
</dbReference>
<organism evidence="13 14">
    <name type="scientific">Cocos nucifera</name>
    <name type="common">Coconut palm</name>
    <dbReference type="NCBI Taxonomy" id="13894"/>
    <lineage>
        <taxon>Eukaryota</taxon>
        <taxon>Viridiplantae</taxon>
        <taxon>Streptophyta</taxon>
        <taxon>Embryophyta</taxon>
        <taxon>Tracheophyta</taxon>
        <taxon>Spermatophyta</taxon>
        <taxon>Magnoliopsida</taxon>
        <taxon>Liliopsida</taxon>
        <taxon>Arecaceae</taxon>
        <taxon>Arecoideae</taxon>
        <taxon>Cocoseae</taxon>
        <taxon>Attaleinae</taxon>
        <taxon>Cocos</taxon>
    </lineage>
</organism>
<comment type="caution">
    <text evidence="13">The sequence shown here is derived from an EMBL/GenBank/DDBJ whole genome shotgun (WGS) entry which is preliminary data.</text>
</comment>
<evidence type="ECO:0000256" key="7">
    <source>
        <dbReference type="ARBA" id="ARBA00022980"/>
    </source>
</evidence>
<dbReference type="FunFam" id="1.10.10.1410:FF:000002">
    <property type="entry name" value="60S acidic ribosomal protein P2"/>
    <property type="match status" value="1"/>
</dbReference>
<reference evidence="13" key="1">
    <citation type="journal article" date="2017" name="Gigascience">
        <title>The genome draft of coconut (Cocos nucifera).</title>
        <authorList>
            <person name="Xiao Y."/>
            <person name="Xu P."/>
            <person name="Fan H."/>
            <person name="Baudouin L."/>
            <person name="Xia W."/>
            <person name="Bocs S."/>
            <person name="Xu J."/>
            <person name="Li Q."/>
            <person name="Guo A."/>
            <person name="Zhou L."/>
            <person name="Li J."/>
            <person name="Wu Y."/>
            <person name="Ma Z."/>
            <person name="Armero A."/>
            <person name="Issali A.E."/>
            <person name="Liu N."/>
            <person name="Peng M."/>
            <person name="Yang Y."/>
        </authorList>
    </citation>
    <scope>NUCLEOTIDE SEQUENCE</scope>
    <source>
        <tissue evidence="13">Spear leaf of Hainan Tall coconut</tissue>
    </source>
</reference>
<evidence type="ECO:0000256" key="10">
    <source>
        <dbReference type="SAM" id="Coils"/>
    </source>
</evidence>
<dbReference type="PANTHER" id="PTHR31250:SF10">
    <property type="entry name" value="IQ DOMAIN-CONTAINING PROTEIN IQM3"/>
    <property type="match status" value="1"/>
</dbReference>
<evidence type="ECO:0000256" key="1">
    <source>
        <dbReference type="ARBA" id="ARBA00003362"/>
    </source>
</evidence>
<evidence type="ECO:0000256" key="4">
    <source>
        <dbReference type="ARBA" id="ARBA00005436"/>
    </source>
</evidence>
<evidence type="ECO:0000259" key="12">
    <source>
        <dbReference type="Pfam" id="PF25086"/>
    </source>
</evidence>
<feature type="coiled-coil region" evidence="10">
    <location>
        <begin position="67"/>
        <end position="114"/>
    </location>
</feature>
<dbReference type="OrthoDB" id="7344096at2759"/>
<evidence type="ECO:0000256" key="3">
    <source>
        <dbReference type="ARBA" id="ARBA00004496"/>
    </source>
</evidence>
<protein>
    <recommendedName>
        <fullName evidence="12">DUF7803 domain-containing protein</fullName>
    </recommendedName>
</protein>
<sequence length="512" mass="56439">MAPTMEETILVGDDLMLGPPSPIIPPEIASHVLEGVDLCDGILRNLFLYLQINDIEPFCQDEIVLYRQCAEKRDKELRQRLQDSEHKLGLCMPLEQAKERAAQLQSEVALLERMKVVAAYLLAVLGGNTFPTADDLKDILGSVGAEADDDRIELLLSEVKGKDITELIASGREKFASVPSGGAAIAVAAPAAGGAAAAPADEPKKEEKVEEKEESDEIDPRHRYGHNLHYYYEEWCKSEDGQPFFYWLDIGNGRDVDLKECPRSMLRKQCITYLGPKKKGMFHHSSFLAGGATVAAGRFTAENGILKSIWAYSGHYRPSDENLSKFLSLLRENGVDLDQVQIRSSSNEDYEDAKETLQIEGVIEAFKSSVVPRLVMPTARERSKDVEQTAGTQADENVQVETKGSYKRTLSGGLQSPKADVPRKAILERMKSKSKTSSYQLGHQLSRKWSTGAGPRIGCVADYPVEVRVQALEFVNLSPRIPTRTRSEGFAIYSSPTSTLSPTWAASADAKS</sequence>
<accession>A0A8K0HZZ9</accession>
<evidence type="ECO:0000313" key="14">
    <source>
        <dbReference type="Proteomes" id="UP000797356"/>
    </source>
</evidence>
<comment type="function">
    <text evidence="1">Plays an important role in the elongation step of protein synthesis.</text>
</comment>
<evidence type="ECO:0000256" key="5">
    <source>
        <dbReference type="ARBA" id="ARBA00011266"/>
    </source>
</evidence>
<dbReference type="InterPro" id="IPR056705">
    <property type="entry name" value="DUF7803"/>
</dbReference>
<feature type="domain" description="DUF7803" evidence="12">
    <location>
        <begin position="3"/>
        <end position="120"/>
    </location>
</feature>
<reference evidence="13" key="2">
    <citation type="submission" date="2019-07" db="EMBL/GenBank/DDBJ databases">
        <authorList>
            <person name="Yang Y."/>
            <person name="Bocs S."/>
            <person name="Baudouin L."/>
        </authorList>
    </citation>
    <scope>NUCLEOTIDE SEQUENCE</scope>
    <source>
        <tissue evidence="13">Spear leaf of Hainan Tall coconut</tissue>
    </source>
</reference>
<evidence type="ECO:0000256" key="2">
    <source>
        <dbReference type="ARBA" id="ARBA00004123"/>
    </source>
</evidence>
<dbReference type="InterPro" id="IPR044159">
    <property type="entry name" value="IQM"/>
</dbReference>
<dbReference type="Pfam" id="PF25086">
    <property type="entry name" value="DUF7803"/>
    <property type="match status" value="1"/>
</dbReference>
<proteinExistence type="inferred from homology"/>
<dbReference type="PANTHER" id="PTHR31250">
    <property type="entry name" value="IQ DOMAIN-CONTAINING PROTEIN IQM3"/>
    <property type="match status" value="1"/>
</dbReference>
<evidence type="ECO:0000256" key="9">
    <source>
        <dbReference type="ARBA" id="ARBA00023274"/>
    </source>
</evidence>
<dbReference type="InterPro" id="IPR044076">
    <property type="entry name" value="Ribosomal_P2"/>
</dbReference>
<evidence type="ECO:0000256" key="6">
    <source>
        <dbReference type="ARBA" id="ARBA00022490"/>
    </source>
</evidence>
<dbReference type="EMBL" id="CM017873">
    <property type="protein sequence ID" value="KAG1330989.1"/>
    <property type="molecule type" value="Genomic_DNA"/>
</dbReference>
<keyword evidence="8" id="KW-0539">Nucleus</keyword>
<dbReference type="GO" id="GO:0003735">
    <property type="term" value="F:structural constituent of ribosome"/>
    <property type="evidence" value="ECO:0007669"/>
    <property type="project" value="InterPro"/>
</dbReference>
<keyword evidence="14" id="KW-1185">Reference proteome</keyword>
<dbReference type="InterPro" id="IPR038716">
    <property type="entry name" value="P1/P2_N_sf"/>
</dbReference>
<dbReference type="GO" id="GO:0002182">
    <property type="term" value="P:cytoplasmic translational elongation"/>
    <property type="evidence" value="ECO:0007669"/>
    <property type="project" value="InterPro"/>
</dbReference>
<dbReference type="CDD" id="cd05833">
    <property type="entry name" value="Ribosomal_P2"/>
    <property type="match status" value="1"/>
</dbReference>
<evidence type="ECO:0000256" key="8">
    <source>
        <dbReference type="ARBA" id="ARBA00023242"/>
    </source>
</evidence>
<dbReference type="Pfam" id="PF00428">
    <property type="entry name" value="Ribosomal_60s"/>
    <property type="match status" value="1"/>
</dbReference>
<dbReference type="GO" id="GO:0005634">
    <property type="term" value="C:nucleus"/>
    <property type="evidence" value="ECO:0007669"/>
    <property type="project" value="UniProtKB-SubCell"/>
</dbReference>
<dbReference type="Gene3D" id="1.10.10.1410">
    <property type="match status" value="1"/>
</dbReference>
<keyword evidence="6" id="KW-0963">Cytoplasm</keyword>
<name>A0A8K0HZZ9_COCNU</name>
<keyword evidence="9" id="KW-0687">Ribonucleoprotein</keyword>
<dbReference type="HAMAP" id="MF_01478">
    <property type="entry name" value="Ribosomal_L12_arch"/>
    <property type="match status" value="1"/>
</dbReference>
<keyword evidence="10" id="KW-0175">Coiled coil</keyword>